<protein>
    <submittedName>
        <fullName evidence="3">Uncharacterized protein</fullName>
    </submittedName>
</protein>
<feature type="coiled-coil region" evidence="1">
    <location>
        <begin position="182"/>
        <end position="229"/>
    </location>
</feature>
<organism evidence="3 4">
    <name type="scientific">Mycena chlorophos</name>
    <name type="common">Agaric fungus</name>
    <name type="synonym">Agaricus chlorophos</name>
    <dbReference type="NCBI Taxonomy" id="658473"/>
    <lineage>
        <taxon>Eukaryota</taxon>
        <taxon>Fungi</taxon>
        <taxon>Dikarya</taxon>
        <taxon>Basidiomycota</taxon>
        <taxon>Agaricomycotina</taxon>
        <taxon>Agaricomycetes</taxon>
        <taxon>Agaricomycetidae</taxon>
        <taxon>Agaricales</taxon>
        <taxon>Marasmiineae</taxon>
        <taxon>Mycenaceae</taxon>
        <taxon>Mycena</taxon>
    </lineage>
</organism>
<dbReference type="EMBL" id="DF849392">
    <property type="protein sequence ID" value="GAT57082.1"/>
    <property type="molecule type" value="Genomic_DNA"/>
</dbReference>
<dbReference type="Proteomes" id="UP000815677">
    <property type="component" value="Unassembled WGS sequence"/>
</dbReference>
<feature type="coiled-coil region" evidence="1">
    <location>
        <begin position="257"/>
        <end position="284"/>
    </location>
</feature>
<feature type="compositionally biased region" description="Basic residues" evidence="2">
    <location>
        <begin position="317"/>
        <end position="335"/>
    </location>
</feature>
<evidence type="ECO:0000313" key="3">
    <source>
        <dbReference type="EMBL" id="GAT57082.1"/>
    </source>
</evidence>
<proteinExistence type="predicted"/>
<feature type="compositionally biased region" description="Low complexity" evidence="2">
    <location>
        <begin position="352"/>
        <end position="373"/>
    </location>
</feature>
<feature type="compositionally biased region" description="Pro residues" evidence="2">
    <location>
        <begin position="380"/>
        <end position="408"/>
    </location>
</feature>
<keyword evidence="4" id="KW-1185">Reference proteome</keyword>
<name>A0ABQ0M2K6_MYCCL</name>
<feature type="region of interest" description="Disordered" evidence="2">
    <location>
        <begin position="1"/>
        <end position="21"/>
    </location>
</feature>
<feature type="region of interest" description="Disordered" evidence="2">
    <location>
        <begin position="92"/>
        <end position="115"/>
    </location>
</feature>
<reference evidence="3" key="1">
    <citation type="submission" date="2014-09" db="EMBL/GenBank/DDBJ databases">
        <title>Genome sequence of the luminous mushroom Mycena chlorophos for searching fungal bioluminescence genes.</title>
        <authorList>
            <person name="Tanaka Y."/>
            <person name="Kasuga D."/>
            <person name="Oba Y."/>
            <person name="Hase S."/>
            <person name="Sato K."/>
            <person name="Oba Y."/>
            <person name="Sakakibara Y."/>
        </authorList>
    </citation>
    <scope>NUCLEOTIDE SEQUENCE</scope>
</reference>
<accession>A0ABQ0M2K6</accession>
<sequence>MARTSASSSMSPLSPSPVASPTFVKAEPLTSVLPEQAQAQAVAGGADASIESEYPDYASLKAALLAERAAARELDDSLETRFMQLRAREAALSSAGSSGGQGQTEALDAARREADELSQALEKMRADKAGMEQAVESSNTDMLAANKALYDILRELQDFKRASADAITQRDTQISTMEGQLKAALTERVQSEQTKAQQIQNIEALAKQLQMQVAEVMSLRQKLSDAEARITPDSKLQDYLATVKELMELNTIQEGTIGTLQEQNAQLEAQLIQLKAQLEIARAKARESASTDSSRKEYRPSSSRTRGRSRSPTPPRRNTHTHTSTRARTRSRSRSPHRDRDRDSPRKRRRISPSPVRARSPVRSRTNTNATTRPRTRTRTPPPPPPRTRTRTPPPRYSAPPPPEPAPDPAAERSAVCAYMLRFMSPNKPRPKSFLHHFAVGKVDDPQRIFDLQRGKSRRTALYLPHRTFWCDNEHFHAIAYAPTLEYAGGNTTDGGSASRWKPHRHLADFAATRQEVDLFVAQGDLVFYAGIYVVRNFALGTSAAGAGGVAPLSVVEGYTPGAVLRHGDVSVQAIYDAMSLPSSGAHSFSSAEKRRQEALVREAYPDKRGSASTSTQPQVRVDCYGLQYMNWDANLARTLSQAALQAHDQNVGAVGSWAPGLGTGTGTGKWSSGAWQGYGHEWERQQDSGWGTRF</sequence>
<evidence type="ECO:0000256" key="1">
    <source>
        <dbReference type="SAM" id="Coils"/>
    </source>
</evidence>
<evidence type="ECO:0000256" key="2">
    <source>
        <dbReference type="SAM" id="MobiDB-lite"/>
    </source>
</evidence>
<gene>
    <name evidence="3" type="ORF">MCHLO_13663</name>
</gene>
<feature type="compositionally biased region" description="Basic and acidic residues" evidence="2">
    <location>
        <begin position="284"/>
        <end position="299"/>
    </location>
</feature>
<evidence type="ECO:0000313" key="4">
    <source>
        <dbReference type="Proteomes" id="UP000815677"/>
    </source>
</evidence>
<keyword evidence="1" id="KW-0175">Coiled coil</keyword>
<feature type="region of interest" description="Disordered" evidence="2">
    <location>
        <begin position="284"/>
        <end position="411"/>
    </location>
</feature>